<dbReference type="OrthoDB" id="1188001at2"/>
<dbReference type="AlphaFoldDB" id="A0A178ICW3"/>
<evidence type="ECO:0000313" key="1">
    <source>
        <dbReference type="EMBL" id="OAM86997.1"/>
    </source>
</evidence>
<dbReference type="PROSITE" id="PS00383">
    <property type="entry name" value="TYR_PHOSPHATASE_1"/>
    <property type="match status" value="1"/>
</dbReference>
<protein>
    <recommendedName>
        <fullName evidence="3">Tyrosine specific protein phosphatases domain-containing protein</fullName>
    </recommendedName>
</protein>
<accession>A0A178ICW3</accession>
<dbReference type="Pfam" id="PF13350">
    <property type="entry name" value="Y_phosphatase3"/>
    <property type="match status" value="1"/>
</dbReference>
<dbReference type="RefSeq" id="WP_068773054.1">
    <property type="nucleotide sequence ID" value="NZ_CP109796.1"/>
</dbReference>
<comment type="caution">
    <text evidence="1">The sequence shown here is derived from an EMBL/GenBank/DDBJ whole genome shotgun (WGS) entry which is preliminary data.</text>
</comment>
<reference evidence="1 2" key="1">
    <citation type="submission" date="2016-01" db="EMBL/GenBank/DDBJ databases">
        <title>High potential of lignocellulose degradation of a new Verrucomicrobia species.</title>
        <authorList>
            <person name="Wang Y."/>
            <person name="Shi Y."/>
            <person name="Qiu Z."/>
            <person name="Liu S."/>
            <person name="Yang H."/>
        </authorList>
    </citation>
    <scope>NUCLEOTIDE SEQUENCE [LARGE SCALE GENOMIC DNA]</scope>
    <source>
        <strain evidence="1 2">TSB47</strain>
    </source>
</reference>
<evidence type="ECO:0000313" key="2">
    <source>
        <dbReference type="Proteomes" id="UP000078486"/>
    </source>
</evidence>
<name>A0A178ICW3_9BACT</name>
<proteinExistence type="predicted"/>
<dbReference type="EMBL" id="LRRQ01000189">
    <property type="protein sequence ID" value="OAM86997.1"/>
    <property type="molecule type" value="Genomic_DNA"/>
</dbReference>
<dbReference type="GO" id="GO:0004721">
    <property type="term" value="F:phosphoprotein phosphatase activity"/>
    <property type="evidence" value="ECO:0007669"/>
    <property type="project" value="InterPro"/>
</dbReference>
<dbReference type="Proteomes" id="UP000078486">
    <property type="component" value="Unassembled WGS sequence"/>
</dbReference>
<keyword evidence="2" id="KW-1185">Reference proteome</keyword>
<gene>
    <name evidence="1" type="ORF">AW736_25185</name>
</gene>
<sequence length="259" mass="28033">MNQQPPAPSLSVAPLEGGVNFRDLGGLPAADGRRVRPGLLFRSGSLAHLTPADRDHLAAARLTRVLDFRDADEAAREPGALWDGARYENIPANPVGRGVSATIDEFSPAFLARLDPRKFMRDLYRELPLENRAYRRLMAVIQKTDTATVFHCAVGKDRTGVAAAVVLLALGAGRATIIADYTRTEQTLAPHRERVQTALAGELDGLAMEHMRVLMAAREEFIAVALNSIESRGGADAWLAAEFGLDAPARAALQAKYLE</sequence>
<dbReference type="InterPro" id="IPR029021">
    <property type="entry name" value="Prot-tyrosine_phosphatase-like"/>
</dbReference>
<evidence type="ECO:0008006" key="3">
    <source>
        <dbReference type="Google" id="ProtNLM"/>
    </source>
</evidence>
<organism evidence="1 2">
    <name type="scientific">Termitidicoccus mucosus</name>
    <dbReference type="NCBI Taxonomy" id="1184151"/>
    <lineage>
        <taxon>Bacteria</taxon>
        <taxon>Pseudomonadati</taxon>
        <taxon>Verrucomicrobiota</taxon>
        <taxon>Opitutia</taxon>
        <taxon>Opitutales</taxon>
        <taxon>Opitutaceae</taxon>
        <taxon>Termitidicoccus</taxon>
    </lineage>
</organism>
<dbReference type="STRING" id="1184151.AW736_25185"/>
<dbReference type="InterPro" id="IPR026893">
    <property type="entry name" value="Tyr/Ser_Pase_IphP-type"/>
</dbReference>
<dbReference type="SUPFAM" id="SSF52799">
    <property type="entry name" value="(Phosphotyrosine protein) phosphatases II"/>
    <property type="match status" value="1"/>
</dbReference>
<dbReference type="Gene3D" id="3.90.190.10">
    <property type="entry name" value="Protein tyrosine phosphatase superfamily"/>
    <property type="match status" value="1"/>
</dbReference>
<dbReference type="InterPro" id="IPR016130">
    <property type="entry name" value="Tyr_Pase_AS"/>
</dbReference>